<feature type="compositionally biased region" description="Basic and acidic residues" evidence="1">
    <location>
        <begin position="562"/>
        <end position="579"/>
    </location>
</feature>
<feature type="compositionally biased region" description="Polar residues" evidence="1">
    <location>
        <begin position="114"/>
        <end position="128"/>
    </location>
</feature>
<dbReference type="GeneID" id="28732562"/>
<feature type="compositionally biased region" description="Basic and acidic residues" evidence="1">
    <location>
        <begin position="327"/>
        <end position="337"/>
    </location>
</feature>
<dbReference type="Proteomes" id="UP000038010">
    <property type="component" value="Unassembled WGS sequence"/>
</dbReference>
<proteinExistence type="predicted"/>
<dbReference type="OrthoDB" id="3918840at2759"/>
<dbReference type="VEuPathDB" id="FungiDB:AB675_11803"/>
<feature type="compositionally biased region" description="Polar residues" evidence="1">
    <location>
        <begin position="18"/>
        <end position="27"/>
    </location>
</feature>
<evidence type="ECO:0000313" key="3">
    <source>
        <dbReference type="Proteomes" id="UP000038010"/>
    </source>
</evidence>
<organism evidence="2 3">
    <name type="scientific">Cyphellophora attinorum</name>
    <dbReference type="NCBI Taxonomy" id="1664694"/>
    <lineage>
        <taxon>Eukaryota</taxon>
        <taxon>Fungi</taxon>
        <taxon>Dikarya</taxon>
        <taxon>Ascomycota</taxon>
        <taxon>Pezizomycotina</taxon>
        <taxon>Eurotiomycetes</taxon>
        <taxon>Chaetothyriomycetidae</taxon>
        <taxon>Chaetothyriales</taxon>
        <taxon>Cyphellophoraceae</taxon>
        <taxon>Cyphellophora</taxon>
    </lineage>
</organism>
<feature type="region of interest" description="Disordered" evidence="1">
    <location>
        <begin position="544"/>
        <end position="589"/>
    </location>
</feature>
<comment type="caution">
    <text evidence="2">The sequence shown here is derived from an EMBL/GenBank/DDBJ whole genome shotgun (WGS) entry which is preliminary data.</text>
</comment>
<name>A0A0N0NJC4_9EURO</name>
<dbReference type="STRING" id="1664694.A0A0N0NJC4"/>
<protein>
    <submittedName>
        <fullName evidence="2">Uncharacterized protein</fullName>
    </submittedName>
</protein>
<evidence type="ECO:0000256" key="1">
    <source>
        <dbReference type="SAM" id="MobiDB-lite"/>
    </source>
</evidence>
<sequence>MPADIEVRPITPLEVAQAKQQYPQLQNRSDDEVRQMLFNRRQTQAQQAAAARQNLQGQQQPGQQPQQPQRQVPQQQKPQPTTQPQTQPNSRPQSQTQDRAAQQGGNDANKAVQPPQQMQGQKSSMPTVTPEQWAKMTPQQQQGWAKMRQRHAATAKIQAFSQQIAERLGSDSAKAMMHRMDSFLLAYHEILGNTNDDELKKVVRMRTLLFRQYHPASVADKTFVPNPANFNVTPEEVSGMLSELQIKFAQTAASIPRPPGQQQPTAGQLTSENLKQLENQEQGRKQSVGGTKNRDGPPPAPTDAQAPFSFSGERGHGAPKYAAPGLKQEDLKLPIDPKRRKKGAPATPVSATTPAQTTASQSMVPQAAQQQKTAATQQTTPASTFNCSFITCDRHAKGFQSKAELDQHVAMVHSMADVKDPLAFLDESLQEAFNLDANFKQIKKPQAQSIGPAIGAQPMKRSASALLNAKIESRPATPSAMARVPSAAGSIGETIPAGKPEGEEDPWQHSNIQPAQINDIFGDVEWEYIVPAADSTVHDKFMEGAVPKEGTSTPEAAVDGQMQRDKKSVSPPTDGKDASPKAADSDEDSFLVDLSGVPGLDLSDWDALNGPSAEHSLTSTSILSDSDGDFEMVDAPNTSAAAPTGNKPTSIMTVQFNDNDAAFLRQLGIDPDKPYEDIKNQDQREFYDFLAKPIREKRFMEQAVEEFEVEFREWEMLEKQKGGEK</sequence>
<feature type="region of interest" description="Disordered" evidence="1">
    <location>
        <begin position="279"/>
        <end position="380"/>
    </location>
</feature>
<accession>A0A0N0NJC4</accession>
<reference evidence="2 3" key="1">
    <citation type="submission" date="2015-06" db="EMBL/GenBank/DDBJ databases">
        <title>Draft genome of the ant-associated black yeast Phialophora attae CBS 131958.</title>
        <authorList>
            <person name="Moreno L.F."/>
            <person name="Stielow B.J."/>
            <person name="de Hoog S."/>
            <person name="Vicente V.A."/>
            <person name="Weiss V.A."/>
            <person name="de Vries M."/>
            <person name="Cruz L.M."/>
            <person name="Souza E.M."/>
        </authorList>
    </citation>
    <scope>NUCLEOTIDE SEQUENCE [LARGE SCALE GENOMIC DNA]</scope>
    <source>
        <strain evidence="2 3">CBS 131958</strain>
    </source>
</reference>
<dbReference type="RefSeq" id="XP_017996784.1">
    <property type="nucleotide sequence ID" value="XM_018140681.1"/>
</dbReference>
<feature type="region of interest" description="Disordered" evidence="1">
    <location>
        <begin position="17"/>
        <end position="128"/>
    </location>
</feature>
<feature type="compositionally biased region" description="Low complexity" evidence="1">
    <location>
        <begin position="344"/>
        <end position="380"/>
    </location>
</feature>
<feature type="region of interest" description="Disordered" evidence="1">
    <location>
        <begin position="488"/>
        <end position="507"/>
    </location>
</feature>
<feature type="compositionally biased region" description="Low complexity" evidence="1">
    <location>
        <begin position="40"/>
        <end position="97"/>
    </location>
</feature>
<gene>
    <name evidence="2" type="ORF">AB675_11803</name>
</gene>
<dbReference type="EMBL" id="LFJN01000028">
    <property type="protein sequence ID" value="KPI36821.1"/>
    <property type="molecule type" value="Genomic_DNA"/>
</dbReference>
<dbReference type="AlphaFoldDB" id="A0A0N0NJC4"/>
<keyword evidence="3" id="KW-1185">Reference proteome</keyword>
<evidence type="ECO:0000313" key="2">
    <source>
        <dbReference type="EMBL" id="KPI36821.1"/>
    </source>
</evidence>